<feature type="domain" description="Glycosyltransferase 2-like" evidence="4">
    <location>
        <begin position="2"/>
        <end position="161"/>
    </location>
</feature>
<sequence>MTVLLPVYNGEPYLKVAIESILVQTFKNFELLIVNDGSTDQTEKIVKSFNDNRIVYIKKDTNQGIVASLNEGFKLAKGEFIARMDADDISLPTRLQQQYDFLKQNPEIAILGSHFQIVNAAGYGTDCYLMPLKHEALKVMLFFGSPFAHPTVMMRKDEFVKHNLWYREEFKHVEDYDLWSRALLILKGANYDEVLLNYRISNQQIASRFSKIQQQTDEKIKKRLLGMFPLTSAQIDLLYIFFQNGVSLNQVNHFEEICSMLQKLSIINNEIKILNSEVFEQEIAKKTDIILNVYANAKNKLYLKYKQSYFFKFSQLSFKQRAKIWFKQYTPV</sequence>
<evidence type="ECO:0000313" key="5">
    <source>
        <dbReference type="EMBL" id="MCZ4221807.1"/>
    </source>
</evidence>
<dbReference type="InterPro" id="IPR001173">
    <property type="entry name" value="Glyco_trans_2-like"/>
</dbReference>
<accession>A0ABT4KU90</accession>
<organism evidence="5 6">
    <name type="scientific">Pedobacter rhodius</name>
    <dbReference type="NCBI Taxonomy" id="3004098"/>
    <lineage>
        <taxon>Bacteria</taxon>
        <taxon>Pseudomonadati</taxon>
        <taxon>Bacteroidota</taxon>
        <taxon>Sphingobacteriia</taxon>
        <taxon>Sphingobacteriales</taxon>
        <taxon>Sphingobacteriaceae</taxon>
        <taxon>Pedobacter</taxon>
    </lineage>
</organism>
<evidence type="ECO:0000256" key="1">
    <source>
        <dbReference type="ARBA" id="ARBA00006739"/>
    </source>
</evidence>
<dbReference type="InterPro" id="IPR050834">
    <property type="entry name" value="Glycosyltransf_2"/>
</dbReference>
<protein>
    <submittedName>
        <fullName evidence="5">Glycosyltransferase</fullName>
        <ecNumber evidence="5">2.4.-.-</ecNumber>
    </submittedName>
</protein>
<comment type="similarity">
    <text evidence="1">Belongs to the glycosyltransferase 2 family.</text>
</comment>
<evidence type="ECO:0000256" key="2">
    <source>
        <dbReference type="ARBA" id="ARBA00022676"/>
    </source>
</evidence>
<dbReference type="GO" id="GO:0016757">
    <property type="term" value="F:glycosyltransferase activity"/>
    <property type="evidence" value="ECO:0007669"/>
    <property type="project" value="UniProtKB-KW"/>
</dbReference>
<dbReference type="SUPFAM" id="SSF53448">
    <property type="entry name" value="Nucleotide-diphospho-sugar transferases"/>
    <property type="match status" value="1"/>
</dbReference>
<dbReference type="Gene3D" id="3.90.550.10">
    <property type="entry name" value="Spore Coat Polysaccharide Biosynthesis Protein SpsA, Chain A"/>
    <property type="match status" value="1"/>
</dbReference>
<dbReference type="PANTHER" id="PTHR43685:SF5">
    <property type="entry name" value="GLYCOSYLTRANSFERASE EPSE-RELATED"/>
    <property type="match status" value="1"/>
</dbReference>
<dbReference type="Proteomes" id="UP001144341">
    <property type="component" value="Unassembled WGS sequence"/>
</dbReference>
<reference evidence="5" key="1">
    <citation type="submission" date="2022-12" db="EMBL/GenBank/DDBJ databases">
        <title>Genome sequence of SJ11.</title>
        <authorList>
            <person name="Woo H."/>
        </authorList>
    </citation>
    <scope>NUCLEOTIDE SEQUENCE</scope>
    <source>
        <strain evidence="5">SJ11</strain>
    </source>
</reference>
<proteinExistence type="inferred from homology"/>
<keyword evidence="6" id="KW-1185">Reference proteome</keyword>
<evidence type="ECO:0000313" key="6">
    <source>
        <dbReference type="Proteomes" id="UP001144341"/>
    </source>
</evidence>
<evidence type="ECO:0000259" key="4">
    <source>
        <dbReference type="Pfam" id="PF00535"/>
    </source>
</evidence>
<dbReference type="Pfam" id="PF00535">
    <property type="entry name" value="Glycos_transf_2"/>
    <property type="match status" value="1"/>
</dbReference>
<comment type="caution">
    <text evidence="5">The sequence shown here is derived from an EMBL/GenBank/DDBJ whole genome shotgun (WGS) entry which is preliminary data.</text>
</comment>
<keyword evidence="3 5" id="KW-0808">Transferase</keyword>
<keyword evidence="2 5" id="KW-0328">Glycosyltransferase</keyword>
<gene>
    <name evidence="5" type="ORF">O0931_00700</name>
</gene>
<dbReference type="EC" id="2.4.-.-" evidence="5"/>
<dbReference type="PANTHER" id="PTHR43685">
    <property type="entry name" value="GLYCOSYLTRANSFERASE"/>
    <property type="match status" value="1"/>
</dbReference>
<name>A0ABT4KU90_9SPHI</name>
<dbReference type="EMBL" id="JAPWGL010000001">
    <property type="protein sequence ID" value="MCZ4221807.1"/>
    <property type="molecule type" value="Genomic_DNA"/>
</dbReference>
<evidence type="ECO:0000256" key="3">
    <source>
        <dbReference type="ARBA" id="ARBA00022679"/>
    </source>
</evidence>
<dbReference type="InterPro" id="IPR029044">
    <property type="entry name" value="Nucleotide-diphossugar_trans"/>
</dbReference>